<dbReference type="AlphaFoldDB" id="A0A419T4U7"/>
<protein>
    <submittedName>
        <fullName evidence="2">Uncharacterized protein</fullName>
    </submittedName>
</protein>
<feature type="transmembrane region" description="Helical" evidence="1">
    <location>
        <begin position="6"/>
        <end position="29"/>
    </location>
</feature>
<evidence type="ECO:0000313" key="3">
    <source>
        <dbReference type="Proteomes" id="UP000284177"/>
    </source>
</evidence>
<keyword evidence="1" id="KW-0812">Transmembrane</keyword>
<dbReference type="EMBL" id="MCIB01000011">
    <property type="protein sequence ID" value="RKD32453.1"/>
    <property type="molecule type" value="Genomic_DNA"/>
</dbReference>
<proteinExistence type="predicted"/>
<gene>
    <name evidence="2" type="ORF">BET03_11105</name>
</gene>
<dbReference type="OrthoDB" id="9786534at2"/>
<keyword evidence="3" id="KW-1185">Reference proteome</keyword>
<evidence type="ECO:0000256" key="1">
    <source>
        <dbReference type="SAM" id="Phobius"/>
    </source>
</evidence>
<evidence type="ECO:0000313" key="2">
    <source>
        <dbReference type="EMBL" id="RKD32453.1"/>
    </source>
</evidence>
<dbReference type="Proteomes" id="UP000284177">
    <property type="component" value="Unassembled WGS sequence"/>
</dbReference>
<reference evidence="2 3" key="1">
    <citation type="submission" date="2016-08" db="EMBL/GenBank/DDBJ databases">
        <title>Novel Firmicutes and Novel Genomes.</title>
        <authorList>
            <person name="Poppleton D.I."/>
            <person name="Gribaldo S."/>
        </authorList>
    </citation>
    <scope>NUCLEOTIDE SEQUENCE [LARGE SCALE GENOMIC DNA]</scope>
    <source>
        <strain evidence="2 3">CTT3</strain>
    </source>
</reference>
<dbReference type="RefSeq" id="WP_120168525.1">
    <property type="nucleotide sequence ID" value="NZ_MCIB01000011.1"/>
</dbReference>
<dbReference type="Pfam" id="PF20181">
    <property type="entry name" value="DUF6544"/>
    <property type="match status" value="1"/>
</dbReference>
<keyword evidence="1" id="KW-0472">Membrane</keyword>
<name>A0A419T4U7_9FIRM</name>
<accession>A0A419T4U7</accession>
<sequence length="284" mass="33476">MKIIVWILNILIFIVIVGFVIVSIGKMMFNNKVKSEIRQLFAKVYDKETKIITEKDLKGLPESVQRWLKNSNVVGKERIRTVRLKQKGIMRLKKEQPWIKYRVEQYYRVDEPSFIWKAKVKMNPLLYFNGRDIYYKGKGNMLIKLLSLIPVVNAKGKEIDQGTLLRYLGEIVWFPTAALSDYIKWEEVDSNSAKATMSYGEITASGIFTFNDKGDVISFTAKRYMETNGQFKLETWTIPLDEYKKFNGIRIPYKGRVVWLLDSGDFEWYYFEITDIEYNKPKIY</sequence>
<comment type="caution">
    <text evidence="2">The sequence shown here is derived from an EMBL/GenBank/DDBJ whole genome shotgun (WGS) entry which is preliminary data.</text>
</comment>
<dbReference type="InterPro" id="IPR046674">
    <property type="entry name" value="DUF6544"/>
</dbReference>
<keyword evidence="1" id="KW-1133">Transmembrane helix</keyword>
<organism evidence="2 3">
    <name type="scientific">Thermohalobacter berrensis</name>
    <dbReference type="NCBI Taxonomy" id="99594"/>
    <lineage>
        <taxon>Bacteria</taxon>
        <taxon>Bacillati</taxon>
        <taxon>Bacillota</taxon>
        <taxon>Tissierellia</taxon>
        <taxon>Tissierellales</taxon>
        <taxon>Thermohalobacteraceae</taxon>
        <taxon>Thermohalobacter</taxon>
    </lineage>
</organism>